<feature type="transmembrane region" description="Helical" evidence="1">
    <location>
        <begin position="85"/>
        <end position="104"/>
    </location>
</feature>
<evidence type="ECO:0000256" key="1">
    <source>
        <dbReference type="SAM" id="Phobius"/>
    </source>
</evidence>
<protein>
    <submittedName>
        <fullName evidence="2">Uncharacterized protein</fullName>
    </submittedName>
</protein>
<keyword evidence="1" id="KW-0472">Membrane</keyword>
<name>A0AAP0GET8_9ASPA</name>
<keyword evidence="1" id="KW-0812">Transmembrane</keyword>
<gene>
    <name evidence="2" type="ORF">KSP39_PZI002026</name>
</gene>
<organism evidence="2 3">
    <name type="scientific">Platanthera zijinensis</name>
    <dbReference type="NCBI Taxonomy" id="2320716"/>
    <lineage>
        <taxon>Eukaryota</taxon>
        <taxon>Viridiplantae</taxon>
        <taxon>Streptophyta</taxon>
        <taxon>Embryophyta</taxon>
        <taxon>Tracheophyta</taxon>
        <taxon>Spermatophyta</taxon>
        <taxon>Magnoliopsida</taxon>
        <taxon>Liliopsida</taxon>
        <taxon>Asparagales</taxon>
        <taxon>Orchidaceae</taxon>
        <taxon>Orchidoideae</taxon>
        <taxon>Orchideae</taxon>
        <taxon>Orchidinae</taxon>
        <taxon>Platanthera</taxon>
    </lineage>
</organism>
<reference evidence="2 3" key="1">
    <citation type="journal article" date="2022" name="Nat. Plants">
        <title>Genomes of leafy and leafless Platanthera orchids illuminate the evolution of mycoheterotrophy.</title>
        <authorList>
            <person name="Li M.H."/>
            <person name="Liu K.W."/>
            <person name="Li Z."/>
            <person name="Lu H.C."/>
            <person name="Ye Q.L."/>
            <person name="Zhang D."/>
            <person name="Wang J.Y."/>
            <person name="Li Y.F."/>
            <person name="Zhong Z.M."/>
            <person name="Liu X."/>
            <person name="Yu X."/>
            <person name="Liu D.K."/>
            <person name="Tu X.D."/>
            <person name="Liu B."/>
            <person name="Hao Y."/>
            <person name="Liao X.Y."/>
            <person name="Jiang Y.T."/>
            <person name="Sun W.H."/>
            <person name="Chen J."/>
            <person name="Chen Y.Q."/>
            <person name="Ai Y."/>
            <person name="Zhai J.W."/>
            <person name="Wu S.S."/>
            <person name="Zhou Z."/>
            <person name="Hsiao Y.Y."/>
            <person name="Wu W.L."/>
            <person name="Chen Y.Y."/>
            <person name="Lin Y.F."/>
            <person name="Hsu J.L."/>
            <person name="Li C.Y."/>
            <person name="Wang Z.W."/>
            <person name="Zhao X."/>
            <person name="Zhong W.Y."/>
            <person name="Ma X.K."/>
            <person name="Ma L."/>
            <person name="Huang J."/>
            <person name="Chen G.Z."/>
            <person name="Huang M.Z."/>
            <person name="Huang L."/>
            <person name="Peng D.H."/>
            <person name="Luo Y.B."/>
            <person name="Zou S.Q."/>
            <person name="Chen S.P."/>
            <person name="Lan S."/>
            <person name="Tsai W.C."/>
            <person name="Van de Peer Y."/>
            <person name="Liu Z.J."/>
        </authorList>
    </citation>
    <scope>NUCLEOTIDE SEQUENCE [LARGE SCALE GENOMIC DNA]</scope>
    <source>
        <strain evidence="2">Lor287</strain>
    </source>
</reference>
<comment type="caution">
    <text evidence="2">The sequence shown here is derived from an EMBL/GenBank/DDBJ whole genome shotgun (WGS) entry which is preliminary data.</text>
</comment>
<keyword evidence="3" id="KW-1185">Reference proteome</keyword>
<proteinExistence type="predicted"/>
<dbReference type="AlphaFoldDB" id="A0AAP0GET8"/>
<evidence type="ECO:0000313" key="2">
    <source>
        <dbReference type="EMBL" id="KAK8955076.1"/>
    </source>
</evidence>
<accession>A0AAP0GET8</accession>
<dbReference type="EMBL" id="JBBWWQ010000002">
    <property type="protein sequence ID" value="KAK8955076.1"/>
    <property type="molecule type" value="Genomic_DNA"/>
</dbReference>
<evidence type="ECO:0000313" key="3">
    <source>
        <dbReference type="Proteomes" id="UP001418222"/>
    </source>
</evidence>
<sequence>MSGNYRGVHRRQQQVRFGIRVISQNPGYLWLHQLPSSEERQGVVLSLRYLLLQLSSRWRGLSLFSWSTFLAEFSARMALSCDWSLIILRQMLLMVLLVFLTSYYQMLCC</sequence>
<dbReference type="Proteomes" id="UP001418222">
    <property type="component" value="Unassembled WGS sequence"/>
</dbReference>
<keyword evidence="1" id="KW-1133">Transmembrane helix</keyword>